<evidence type="ECO:0000256" key="1">
    <source>
        <dbReference type="SAM" id="MobiDB-lite"/>
    </source>
</evidence>
<feature type="compositionally biased region" description="Low complexity" evidence="1">
    <location>
        <begin position="359"/>
        <end position="382"/>
    </location>
</feature>
<feature type="compositionally biased region" description="Low complexity" evidence="1">
    <location>
        <begin position="343"/>
        <end position="352"/>
    </location>
</feature>
<gene>
    <name evidence="4" type="ORF">OWR29_17130</name>
</gene>
<keyword evidence="4" id="KW-0012">Acyltransferase</keyword>
<feature type="transmembrane region" description="Helical" evidence="2">
    <location>
        <begin position="175"/>
        <end position="192"/>
    </location>
</feature>
<feature type="transmembrane region" description="Helical" evidence="2">
    <location>
        <begin position="304"/>
        <end position="327"/>
    </location>
</feature>
<dbReference type="GO" id="GO:0016746">
    <property type="term" value="F:acyltransferase activity"/>
    <property type="evidence" value="ECO:0007669"/>
    <property type="project" value="UniProtKB-KW"/>
</dbReference>
<sequence length="432" mass="46915">MRNRYLDLLRAAAIVRVIVYHLFGWPWLSVLLPAMGVMFALAGSLTAASLAKRDAGQVVASRLRRLLPPLWLLGLIAVPVMLVAGWAAESDGEHPFSLPRLAFWILPLGDPPGSDLALDVWEPLWYIRAYLWFVLLSPVLFALWKRIGWAAVALPLVIMAGLDVTGFELPDTADSALWDFVTYGACWIAGFAHHDGRLKALKPWLAFPIALAMAAGAAYYVRDYGTYDLNDVPEAQALWSLAFVLVVLRWQPAMGWLARVKPLDHAVSVINARAVTIYLWHNTAIAAVWPVLTVVALDDLGDRAGAATDLVVAFALTLAAMLAFGWAEDVAARRRPRLWPQTAPAVTPASAEPEPEPPAAEQPAGAAMARSSAAAAMTRAPANWPPLPRTTAPEDAPAPHDPGLPVAGRRVDPLEAGPREGWFEPPHPDRDN</sequence>
<feature type="domain" description="Acyltransferase 3" evidence="3">
    <location>
        <begin position="3"/>
        <end position="324"/>
    </location>
</feature>
<organism evidence="4 5">
    <name type="scientific">Paractinoplanes pyxinae</name>
    <dbReference type="NCBI Taxonomy" id="2997416"/>
    <lineage>
        <taxon>Bacteria</taxon>
        <taxon>Bacillati</taxon>
        <taxon>Actinomycetota</taxon>
        <taxon>Actinomycetes</taxon>
        <taxon>Micromonosporales</taxon>
        <taxon>Micromonosporaceae</taxon>
        <taxon>Paractinoplanes</taxon>
    </lineage>
</organism>
<evidence type="ECO:0000259" key="3">
    <source>
        <dbReference type="Pfam" id="PF01757"/>
    </source>
</evidence>
<feature type="transmembrane region" description="Helical" evidence="2">
    <location>
        <begin position="237"/>
        <end position="258"/>
    </location>
</feature>
<accession>A0ABT4AZQ4</accession>
<feature type="transmembrane region" description="Helical" evidence="2">
    <location>
        <begin position="204"/>
        <end position="221"/>
    </location>
</feature>
<keyword evidence="2" id="KW-0472">Membrane</keyword>
<reference evidence="4" key="1">
    <citation type="submission" date="2022-11" db="EMBL/GenBank/DDBJ databases">
        <authorList>
            <person name="Somphong A."/>
            <person name="Phongsopitanun W."/>
        </authorList>
    </citation>
    <scope>NUCLEOTIDE SEQUENCE</scope>
    <source>
        <strain evidence="4">Pm04-4</strain>
    </source>
</reference>
<keyword evidence="5" id="KW-1185">Reference proteome</keyword>
<dbReference type="Pfam" id="PF01757">
    <property type="entry name" value="Acyl_transf_3"/>
    <property type="match status" value="1"/>
</dbReference>
<feature type="transmembrane region" description="Helical" evidence="2">
    <location>
        <begin position="30"/>
        <end position="50"/>
    </location>
</feature>
<dbReference type="RefSeq" id="WP_267563860.1">
    <property type="nucleotide sequence ID" value="NZ_JAPNTZ010000005.1"/>
</dbReference>
<comment type="caution">
    <text evidence="4">The sequence shown here is derived from an EMBL/GenBank/DDBJ whole genome shotgun (WGS) entry which is preliminary data.</text>
</comment>
<feature type="transmembrane region" description="Helical" evidence="2">
    <location>
        <begin position="70"/>
        <end position="88"/>
    </location>
</feature>
<evidence type="ECO:0000313" key="4">
    <source>
        <dbReference type="EMBL" id="MCY1139726.1"/>
    </source>
</evidence>
<feature type="transmembrane region" description="Helical" evidence="2">
    <location>
        <begin position="125"/>
        <end position="144"/>
    </location>
</feature>
<dbReference type="InterPro" id="IPR002656">
    <property type="entry name" value="Acyl_transf_3_dom"/>
</dbReference>
<feature type="compositionally biased region" description="Basic and acidic residues" evidence="1">
    <location>
        <begin position="409"/>
        <end position="432"/>
    </location>
</feature>
<dbReference type="EMBL" id="JAPNTZ010000005">
    <property type="protein sequence ID" value="MCY1139726.1"/>
    <property type="molecule type" value="Genomic_DNA"/>
</dbReference>
<evidence type="ECO:0000256" key="2">
    <source>
        <dbReference type="SAM" id="Phobius"/>
    </source>
</evidence>
<evidence type="ECO:0000313" key="5">
    <source>
        <dbReference type="Proteomes" id="UP001151002"/>
    </source>
</evidence>
<feature type="transmembrane region" description="Helical" evidence="2">
    <location>
        <begin position="151"/>
        <end position="169"/>
    </location>
</feature>
<feature type="region of interest" description="Disordered" evidence="1">
    <location>
        <begin position="341"/>
        <end position="432"/>
    </location>
</feature>
<keyword evidence="2" id="KW-1133">Transmembrane helix</keyword>
<name>A0ABT4AZQ4_9ACTN</name>
<feature type="transmembrane region" description="Helical" evidence="2">
    <location>
        <begin position="270"/>
        <end position="292"/>
    </location>
</feature>
<dbReference type="Proteomes" id="UP001151002">
    <property type="component" value="Unassembled WGS sequence"/>
</dbReference>
<proteinExistence type="predicted"/>
<keyword evidence="2" id="KW-0812">Transmembrane</keyword>
<keyword evidence="4" id="KW-0808">Transferase</keyword>
<protein>
    <submittedName>
        <fullName evidence="4">Acyltransferase</fullName>
    </submittedName>
</protein>